<dbReference type="InterPro" id="IPR045851">
    <property type="entry name" value="AMP-bd_C_sf"/>
</dbReference>
<dbReference type="Gene3D" id="2.30.38.10">
    <property type="entry name" value="Luciferase, Domain 3"/>
    <property type="match status" value="1"/>
</dbReference>
<dbReference type="EMBL" id="BAAAPC010000001">
    <property type="protein sequence ID" value="GAA1980814.1"/>
    <property type="molecule type" value="Genomic_DNA"/>
</dbReference>
<evidence type="ECO:0000259" key="2">
    <source>
        <dbReference type="Pfam" id="PF13193"/>
    </source>
</evidence>
<feature type="domain" description="AMP-dependent synthetase/ligase" evidence="1">
    <location>
        <begin position="41"/>
        <end position="417"/>
    </location>
</feature>
<dbReference type="InterPro" id="IPR020845">
    <property type="entry name" value="AMP-binding_CS"/>
</dbReference>
<dbReference type="PANTHER" id="PTHR43767:SF1">
    <property type="entry name" value="NONRIBOSOMAL PEPTIDE SYNTHASE PES1 (EUROFUNG)-RELATED"/>
    <property type="match status" value="1"/>
</dbReference>
<comment type="caution">
    <text evidence="3">The sequence shown here is derived from an EMBL/GenBank/DDBJ whole genome shotgun (WGS) entry which is preliminary data.</text>
</comment>
<dbReference type="InterPro" id="IPR025110">
    <property type="entry name" value="AMP-bd_C"/>
</dbReference>
<organism evidence="3 4">
    <name type="scientific">Nocardiopsis rhodophaea</name>
    <dbReference type="NCBI Taxonomy" id="280238"/>
    <lineage>
        <taxon>Bacteria</taxon>
        <taxon>Bacillati</taxon>
        <taxon>Actinomycetota</taxon>
        <taxon>Actinomycetes</taxon>
        <taxon>Streptosporangiales</taxon>
        <taxon>Nocardiopsidaceae</taxon>
        <taxon>Nocardiopsis</taxon>
    </lineage>
</organism>
<evidence type="ECO:0000313" key="3">
    <source>
        <dbReference type="EMBL" id="GAA1980814.1"/>
    </source>
</evidence>
<dbReference type="SUPFAM" id="SSF56801">
    <property type="entry name" value="Acetyl-CoA synthetase-like"/>
    <property type="match status" value="1"/>
</dbReference>
<dbReference type="Gene3D" id="3.30.300.30">
    <property type="match status" value="1"/>
</dbReference>
<gene>
    <name evidence="3" type="ORF">GCM10009799_02370</name>
</gene>
<sequence>MTAQQAPPQLREGLVPWPDDSADAYRSAGYWRDRPIGDLVWEWAGSFPERTALVDGPTRLSYPELARRADVLAVRLRDWGLGRDSTIVVALPNGWELVVLLLACLRAGVAPVMMLPAHRDHELAAIAERTGAEAIAVPDRLRSHDHQAMARRVVGRVPSLRDVLVAGDCADPGHLSLRAAATAAAGDEDAVRKRRLALDAEAPHPADAAVFLLSGGTTGLSKVIARTHNDYEYNARRSGQVCGFDGDTVYLAALPAGHNFPLACPGVLGTLMVGGRVVMVASPSPSRVLGTISRERVTAVAAVPAVLTRWVEAAEADRPDLSSLRLVQIGGSLFTPESYHRARRALGCRVQQVFGMAEGLLCFTRHTDPEEVSASTQGRPMSPHDEILLVDEEGAPVPPGDPGELLVRGPYTPRGYYRAPEQNARAFTADGWYRTGDLVRRDPSGNLVVVGRTKDVINRGGEKISADEIERLVQALDQVSEVAVVPVPDANLGERACACVVLMPGRTLTGAELHDALAARGVARYKIPESLVVVDAMPQTSVGKADKKALVRTIAPAPARG</sequence>
<reference evidence="3 4" key="1">
    <citation type="journal article" date="2019" name="Int. J. Syst. Evol. Microbiol.">
        <title>The Global Catalogue of Microorganisms (GCM) 10K type strain sequencing project: providing services to taxonomists for standard genome sequencing and annotation.</title>
        <authorList>
            <consortium name="The Broad Institute Genomics Platform"/>
            <consortium name="The Broad Institute Genome Sequencing Center for Infectious Disease"/>
            <person name="Wu L."/>
            <person name="Ma J."/>
        </authorList>
    </citation>
    <scope>NUCLEOTIDE SEQUENCE [LARGE SCALE GENOMIC DNA]</scope>
    <source>
        <strain evidence="3 4">JCM 15313</strain>
    </source>
</reference>
<dbReference type="RefSeq" id="WP_344159539.1">
    <property type="nucleotide sequence ID" value="NZ_BAAAPC010000001.1"/>
</dbReference>
<protein>
    <submittedName>
        <fullName evidence="3">AMP-binding protein</fullName>
    </submittedName>
</protein>
<name>A0ABN2S6W7_9ACTN</name>
<dbReference type="Proteomes" id="UP001501585">
    <property type="component" value="Unassembled WGS sequence"/>
</dbReference>
<dbReference type="InterPro" id="IPR000873">
    <property type="entry name" value="AMP-dep_synth/lig_dom"/>
</dbReference>
<accession>A0ABN2S6W7</accession>
<dbReference type="PROSITE" id="PS00455">
    <property type="entry name" value="AMP_BINDING"/>
    <property type="match status" value="1"/>
</dbReference>
<dbReference type="Gene3D" id="3.40.50.980">
    <property type="match status" value="2"/>
</dbReference>
<evidence type="ECO:0000313" key="4">
    <source>
        <dbReference type="Proteomes" id="UP001501585"/>
    </source>
</evidence>
<dbReference type="InterPro" id="IPR050237">
    <property type="entry name" value="ATP-dep_AMP-bd_enzyme"/>
</dbReference>
<feature type="domain" description="AMP-binding enzyme C-terminal" evidence="2">
    <location>
        <begin position="468"/>
        <end position="544"/>
    </location>
</feature>
<proteinExistence type="predicted"/>
<dbReference type="Pfam" id="PF13193">
    <property type="entry name" value="AMP-binding_C"/>
    <property type="match status" value="1"/>
</dbReference>
<evidence type="ECO:0000259" key="1">
    <source>
        <dbReference type="Pfam" id="PF00501"/>
    </source>
</evidence>
<dbReference type="PANTHER" id="PTHR43767">
    <property type="entry name" value="LONG-CHAIN-FATTY-ACID--COA LIGASE"/>
    <property type="match status" value="1"/>
</dbReference>
<keyword evidence="4" id="KW-1185">Reference proteome</keyword>
<dbReference type="Pfam" id="PF00501">
    <property type="entry name" value="AMP-binding"/>
    <property type="match status" value="1"/>
</dbReference>